<dbReference type="OrthoDB" id="3690520at2"/>
<accession>A0A229S8A9</accession>
<dbReference type="Proteomes" id="UP000215563">
    <property type="component" value="Unassembled WGS sequence"/>
</dbReference>
<comment type="caution">
    <text evidence="1">The sequence shown here is derived from an EMBL/GenBank/DDBJ whole genome shotgun (WGS) entry which is preliminary data.</text>
</comment>
<dbReference type="InterPro" id="IPR024248">
    <property type="entry name" value="DUF2695"/>
</dbReference>
<evidence type="ECO:0000313" key="2">
    <source>
        <dbReference type="Proteomes" id="UP000215563"/>
    </source>
</evidence>
<gene>
    <name evidence="1" type="ORF">CFP75_01955</name>
</gene>
<reference evidence="1 2" key="1">
    <citation type="submission" date="2017-07" db="EMBL/GenBank/DDBJ databases">
        <title>Amycolatopsis alba DSM 44262 Genome sequencing and assembly.</title>
        <authorList>
            <person name="Kaur N."/>
            <person name="Mayilraj S."/>
        </authorList>
    </citation>
    <scope>NUCLEOTIDE SEQUENCE [LARGE SCALE GENOMIC DNA]</scope>
    <source>
        <strain evidence="1 2">DSM 44262</strain>
    </source>
</reference>
<dbReference type="RefSeq" id="WP_020630097.1">
    <property type="nucleotide sequence ID" value="NZ_KB913032.1"/>
</dbReference>
<organism evidence="1 2">
    <name type="scientific">Amycolatopsis alba DSM 44262</name>
    <dbReference type="NCBI Taxonomy" id="1125972"/>
    <lineage>
        <taxon>Bacteria</taxon>
        <taxon>Bacillati</taxon>
        <taxon>Actinomycetota</taxon>
        <taxon>Actinomycetes</taxon>
        <taxon>Pseudonocardiales</taxon>
        <taxon>Pseudonocardiaceae</taxon>
        <taxon>Amycolatopsis</taxon>
    </lineage>
</organism>
<evidence type="ECO:0000313" key="1">
    <source>
        <dbReference type="EMBL" id="OXM54929.1"/>
    </source>
</evidence>
<name>A0A229S8A9_AMYAL</name>
<dbReference type="Pfam" id="PF10905">
    <property type="entry name" value="DUF2695"/>
    <property type="match status" value="1"/>
</dbReference>
<keyword evidence="2" id="KW-1185">Reference proteome</keyword>
<protein>
    <submittedName>
        <fullName evidence="1">DUF2695 domain-containing protein</fullName>
    </submittedName>
</protein>
<proteinExistence type="predicted"/>
<dbReference type="Pfam" id="PF11042">
    <property type="entry name" value="DUF2750"/>
    <property type="match status" value="1"/>
</dbReference>
<dbReference type="InterPro" id="IPR021284">
    <property type="entry name" value="DUF2750"/>
</dbReference>
<dbReference type="AlphaFoldDB" id="A0A229S8A9"/>
<dbReference type="EMBL" id="NMQU01000008">
    <property type="protein sequence ID" value="OXM54929.1"/>
    <property type="molecule type" value="Genomic_DNA"/>
</dbReference>
<sequence length="230" mass="25880">MSAIPSLSEDGARGLWAGGRPERDEYFFTSVAATGTVWAWDFETGLLEIDDQDNALVPLWPHPRLAVMAAEAMGFEDAGPAVPVDVDVLLDEVFERFHREGHEIAVLPTDGHFTSILSLERFRVKVFEARLQTAGLTDQAARARREEFHADRVRRADRRLGLTPEDRHALVEHLRERLASAACDHRFTFPATRDWIEARGSSWDLLSRSAVKVLGACDCETLEHFRVTES</sequence>